<evidence type="ECO:0000313" key="4">
    <source>
        <dbReference type="Proteomes" id="UP000703674"/>
    </source>
</evidence>
<protein>
    <submittedName>
        <fullName evidence="3">DUF1206 domain-containing protein</fullName>
    </submittedName>
</protein>
<organism evidence="3 4">
    <name type="scientific">Salinimicrobium oceani</name>
    <dbReference type="NCBI Taxonomy" id="2722702"/>
    <lineage>
        <taxon>Bacteria</taxon>
        <taxon>Pseudomonadati</taxon>
        <taxon>Bacteroidota</taxon>
        <taxon>Flavobacteriia</taxon>
        <taxon>Flavobacteriales</taxon>
        <taxon>Flavobacteriaceae</taxon>
        <taxon>Salinimicrobium</taxon>
    </lineage>
</organism>
<dbReference type="RefSeq" id="WP_168139996.1">
    <property type="nucleotide sequence ID" value="NZ_JAAVJR010001322.1"/>
</dbReference>
<dbReference type="EMBL" id="JAAVJR010001322">
    <property type="protein sequence ID" value="NJW55592.1"/>
    <property type="molecule type" value="Genomic_DNA"/>
</dbReference>
<dbReference type="Pfam" id="PF06724">
    <property type="entry name" value="DUF1206"/>
    <property type="match status" value="1"/>
</dbReference>
<keyword evidence="1" id="KW-1133">Transmembrane helix</keyword>
<dbReference type="InterPro" id="IPR009597">
    <property type="entry name" value="DUF1206"/>
</dbReference>
<proteinExistence type="predicted"/>
<comment type="caution">
    <text evidence="3">The sequence shown here is derived from an EMBL/GenBank/DDBJ whole genome shotgun (WGS) entry which is preliminary data.</text>
</comment>
<reference evidence="3 4" key="1">
    <citation type="submission" date="2020-03" db="EMBL/GenBank/DDBJ databases">
        <title>Salinimicrobium sp. nov, isolated from SCS.</title>
        <authorList>
            <person name="Cao W.R."/>
        </authorList>
    </citation>
    <scope>NUCLEOTIDE SEQUENCE [LARGE SCALE GENOMIC DNA]</scope>
    <source>
        <strain evidence="4">J15B91</strain>
    </source>
</reference>
<feature type="transmembrane region" description="Helical" evidence="1">
    <location>
        <begin position="12"/>
        <end position="34"/>
    </location>
</feature>
<keyword evidence="1" id="KW-0472">Membrane</keyword>
<accession>A0ABX1D8J6</accession>
<feature type="domain" description="DUF1206" evidence="2">
    <location>
        <begin position="1"/>
        <end position="39"/>
    </location>
</feature>
<dbReference type="Proteomes" id="UP000703674">
    <property type="component" value="Unassembled WGS sequence"/>
</dbReference>
<feature type="non-terminal residue" evidence="3">
    <location>
        <position position="1"/>
    </location>
</feature>
<name>A0ABX1D8J6_9FLAO</name>
<keyword evidence="4" id="KW-1185">Reference proteome</keyword>
<keyword evidence="1" id="KW-0812">Transmembrane</keyword>
<evidence type="ECO:0000256" key="1">
    <source>
        <dbReference type="SAM" id="Phobius"/>
    </source>
</evidence>
<gene>
    <name evidence="3" type="ORF">HC175_22010</name>
</gene>
<sequence>TQEAFSFIQESAYGPWLMGLVAAGLIAYAVYMFLMARYRRFT</sequence>
<evidence type="ECO:0000313" key="3">
    <source>
        <dbReference type="EMBL" id="NJW55592.1"/>
    </source>
</evidence>
<evidence type="ECO:0000259" key="2">
    <source>
        <dbReference type="Pfam" id="PF06724"/>
    </source>
</evidence>